<evidence type="ECO:0000259" key="14">
    <source>
        <dbReference type="PROSITE" id="PS51217"/>
    </source>
</evidence>
<name>R9BTF7_9CLOT</name>
<dbReference type="CDD" id="cd17932">
    <property type="entry name" value="DEXQc_UvrD"/>
    <property type="match status" value="1"/>
</dbReference>
<feature type="binding site" evidence="11">
    <location>
        <begin position="28"/>
        <end position="35"/>
    </location>
    <ligand>
        <name>ATP</name>
        <dbReference type="ChEBI" id="CHEBI:30616"/>
    </ligand>
</feature>
<evidence type="ECO:0000256" key="2">
    <source>
        <dbReference type="ARBA" id="ARBA00022741"/>
    </source>
</evidence>
<dbReference type="GO" id="GO:0005524">
    <property type="term" value="F:ATP binding"/>
    <property type="evidence" value="ECO:0007669"/>
    <property type="project" value="UniProtKB-UniRule"/>
</dbReference>
<reference evidence="15 16" key="1">
    <citation type="submission" date="2013-03" db="EMBL/GenBank/DDBJ databases">
        <title>Whole genome shotgun sequencing of Clostridium sartagoforme AAU1.</title>
        <authorList>
            <person name="Joshi C.G."/>
            <person name="Duggirala S.M."/>
            <person name="Nathani N.M."/>
            <person name="Bhatt V.D."/>
            <person name="Patel A.K."/>
            <person name="Pandya P.R."/>
            <person name="KaPatel J.A."/>
        </authorList>
    </citation>
    <scope>NUCLEOTIDE SEQUENCE [LARGE SCALE GENOMIC DNA]</scope>
    <source>
        <strain evidence="15 16">AAU1</strain>
    </source>
</reference>
<evidence type="ECO:0000259" key="13">
    <source>
        <dbReference type="PROSITE" id="PS51198"/>
    </source>
</evidence>
<dbReference type="Pfam" id="PF13361">
    <property type="entry name" value="UvrD_C"/>
    <property type="match status" value="1"/>
</dbReference>
<dbReference type="InterPro" id="IPR013986">
    <property type="entry name" value="DExx_box_DNA_helicase_dom_sf"/>
</dbReference>
<feature type="domain" description="UvrD-like helicase ATP-binding" evidence="13">
    <location>
        <begin position="7"/>
        <end position="292"/>
    </location>
</feature>
<dbReference type="GO" id="GO:0033202">
    <property type="term" value="C:DNA helicase complex"/>
    <property type="evidence" value="ECO:0007669"/>
    <property type="project" value="TreeGrafter"/>
</dbReference>
<evidence type="ECO:0000256" key="5">
    <source>
        <dbReference type="ARBA" id="ARBA00022840"/>
    </source>
</evidence>
<dbReference type="GO" id="GO:0043138">
    <property type="term" value="F:3'-5' DNA helicase activity"/>
    <property type="evidence" value="ECO:0007669"/>
    <property type="project" value="UniProtKB-EC"/>
</dbReference>
<comment type="caution">
    <text evidence="15">The sequence shown here is derived from an EMBL/GenBank/DDBJ whole genome shotgun (WGS) entry which is preliminary data.</text>
</comment>
<dbReference type="Pfam" id="PF00580">
    <property type="entry name" value="UvrD-helicase"/>
    <property type="match status" value="1"/>
</dbReference>
<evidence type="ECO:0000313" key="15">
    <source>
        <dbReference type="EMBL" id="EOR20414.1"/>
    </source>
</evidence>
<comment type="catalytic activity">
    <reaction evidence="10">
        <text>ATP + H2O = ADP + phosphate + H(+)</text>
        <dbReference type="Rhea" id="RHEA:13065"/>
        <dbReference type="ChEBI" id="CHEBI:15377"/>
        <dbReference type="ChEBI" id="CHEBI:15378"/>
        <dbReference type="ChEBI" id="CHEBI:30616"/>
        <dbReference type="ChEBI" id="CHEBI:43474"/>
        <dbReference type="ChEBI" id="CHEBI:456216"/>
        <dbReference type="EC" id="5.6.2.4"/>
    </reaction>
</comment>
<feature type="compositionally biased region" description="Low complexity" evidence="12">
    <location>
        <begin position="718"/>
        <end position="727"/>
    </location>
</feature>
<proteinExistence type="inferred from homology"/>
<dbReference type="PROSITE" id="PS51198">
    <property type="entry name" value="UVRD_HELICASE_ATP_BIND"/>
    <property type="match status" value="1"/>
</dbReference>
<dbReference type="SUPFAM" id="SSF52540">
    <property type="entry name" value="P-loop containing nucleoside triphosphate hydrolases"/>
    <property type="match status" value="1"/>
</dbReference>
<evidence type="ECO:0000256" key="7">
    <source>
        <dbReference type="ARBA" id="ARBA00023235"/>
    </source>
</evidence>
<dbReference type="Proteomes" id="UP000013988">
    <property type="component" value="Unassembled WGS sequence"/>
</dbReference>
<keyword evidence="2 11" id="KW-0547">Nucleotide-binding</keyword>
<keyword evidence="7" id="KW-0413">Isomerase</keyword>
<dbReference type="PANTHER" id="PTHR11070:SF2">
    <property type="entry name" value="ATP-DEPENDENT DNA HELICASE SRS2"/>
    <property type="match status" value="1"/>
</dbReference>
<sequence>MEFEVLKDLNDEQKEAVTSTEGYVRVIAGAGSGKTKALTSRYIYLVKELGISTANILCVTFTNKAAKEMKKRIRNIIGDNDTGLICTFHSFCRQLLREDIHVINYPSNFIVMDTEDMSSVLKIVYEQANITSRQYTFSNSKDMIGIRKGRMEHIPYILEMDSNVLKQKFISSENIDDKIFFGYLYQQRKSFNLDFNDLITIALYILNTFQEKREKWQKRLEYVMVDEFQDVSSSQYVIASLLSEYHKNLFVVGDPDQTIYSWRGACIEFILNFDKQFSNVKTIIMNTNYRSSENILNASNSLINKNEKRIKKELRAIKKSKIPVIYNHSKTIYDEARWISNQIKEIIKSGNKYNDVCILYRAHYVSRSIEEILIKEKMPYVLYSGVGFYERKEIKDVLSYLRMIVFEDDLSLIRIINEPKRNFGKKRMEIIRTYSEKNNCSLFNALKYNIEDKLILKSKVSEFVDLVEKYQKIYKEMTITDLLTAVLNDSGYEAMLRQSGEDERLDNLAELKSSIVDYESSAGEETSLEDYLQEIALYSNSDMKEEQDKIKMMTIHTAKGLEFPYVFICGLNEGIFPSQRANTQDKLEEERRLAYVGYTRAENALFLSESEGFNYDGSCRYPSRFIFNTDKRYLNYTVKLDKNLIEDANDFINITEKKLKGTNDIKFKIGDKIIHNIFGVGTIKEINSENLLYIIKFDKTTTNRSIRFSAKLSEDNNNINSNFISNNDDSKIRAEQEKERREKEEKIRAEQEEVRRKKEDKIRAEQEEARRIEEDRLMAILEAVKSIKEENLRAEQEKVRREKEEKIRAEQEEARRRKEEKIRAEEEKVRRIEEDRLMAILEAVKSIKEEKLRAEQEEVRRREEEDEVKRLDEKRLKIEQEKKEIVNAIRKHEEIINKNKYTFFGKGVRMKKHSKEQIIILKTKLNMFK</sequence>
<evidence type="ECO:0000256" key="4">
    <source>
        <dbReference type="ARBA" id="ARBA00022806"/>
    </source>
</evidence>
<evidence type="ECO:0000313" key="16">
    <source>
        <dbReference type="Proteomes" id="UP000013988"/>
    </source>
</evidence>
<organism evidence="15 16">
    <name type="scientific">Clostridium sartagoforme AAU1</name>
    <dbReference type="NCBI Taxonomy" id="1202534"/>
    <lineage>
        <taxon>Bacteria</taxon>
        <taxon>Bacillati</taxon>
        <taxon>Bacillota</taxon>
        <taxon>Clostridia</taxon>
        <taxon>Eubacteriales</taxon>
        <taxon>Clostridiaceae</taxon>
        <taxon>Clostridium</taxon>
    </lineage>
</organism>
<comment type="similarity">
    <text evidence="1">Belongs to the helicase family. UvrD subfamily.</text>
</comment>
<evidence type="ECO:0000256" key="10">
    <source>
        <dbReference type="ARBA" id="ARBA00048988"/>
    </source>
</evidence>
<keyword evidence="3 11" id="KW-0378">Hydrolase</keyword>
<keyword evidence="16" id="KW-1185">Reference proteome</keyword>
<feature type="compositionally biased region" description="Basic and acidic residues" evidence="12">
    <location>
        <begin position="728"/>
        <end position="754"/>
    </location>
</feature>
<dbReference type="Gene3D" id="1.10.486.10">
    <property type="entry name" value="PCRA, domain 4"/>
    <property type="match status" value="1"/>
</dbReference>
<feature type="domain" description="UvrD-like helicase C-terminal" evidence="14">
    <location>
        <begin position="293"/>
        <end position="560"/>
    </location>
</feature>
<comment type="catalytic activity">
    <reaction evidence="8">
        <text>Couples ATP hydrolysis with the unwinding of duplex DNA by translocating in the 3'-5' direction.</text>
        <dbReference type="EC" id="5.6.2.4"/>
    </reaction>
</comment>
<dbReference type="RefSeq" id="WP_016208693.1">
    <property type="nucleotide sequence ID" value="NZ_ASRV01000205.1"/>
</dbReference>
<accession>R9BTF7</accession>
<evidence type="ECO:0000256" key="6">
    <source>
        <dbReference type="ARBA" id="ARBA00023125"/>
    </source>
</evidence>
<keyword evidence="5 11" id="KW-0067">ATP-binding</keyword>
<dbReference type="GO" id="GO:0016887">
    <property type="term" value="F:ATP hydrolysis activity"/>
    <property type="evidence" value="ECO:0007669"/>
    <property type="project" value="RHEA"/>
</dbReference>
<feature type="region of interest" description="Disordered" evidence="12">
    <location>
        <begin position="718"/>
        <end position="754"/>
    </location>
</feature>
<evidence type="ECO:0000256" key="3">
    <source>
        <dbReference type="ARBA" id="ARBA00022801"/>
    </source>
</evidence>
<dbReference type="InterPro" id="IPR014016">
    <property type="entry name" value="UvrD-like_ATP-bd"/>
</dbReference>
<dbReference type="GO" id="GO:0005829">
    <property type="term" value="C:cytosol"/>
    <property type="evidence" value="ECO:0007669"/>
    <property type="project" value="TreeGrafter"/>
</dbReference>
<dbReference type="GO" id="GO:0000725">
    <property type="term" value="P:recombinational repair"/>
    <property type="evidence" value="ECO:0007669"/>
    <property type="project" value="TreeGrafter"/>
</dbReference>
<dbReference type="OrthoDB" id="9810135at2"/>
<dbReference type="GO" id="GO:0003677">
    <property type="term" value="F:DNA binding"/>
    <property type="evidence" value="ECO:0007669"/>
    <property type="project" value="UniProtKB-KW"/>
</dbReference>
<dbReference type="PANTHER" id="PTHR11070">
    <property type="entry name" value="UVRD / RECB / PCRA DNA HELICASE FAMILY MEMBER"/>
    <property type="match status" value="1"/>
</dbReference>
<dbReference type="InterPro" id="IPR000212">
    <property type="entry name" value="DNA_helicase_UvrD/REP"/>
</dbReference>
<dbReference type="Gene3D" id="1.10.10.160">
    <property type="match status" value="1"/>
</dbReference>
<evidence type="ECO:0000256" key="12">
    <source>
        <dbReference type="SAM" id="MobiDB-lite"/>
    </source>
</evidence>
<protein>
    <recommendedName>
        <fullName evidence="9">DNA 3'-5' helicase</fullName>
        <ecNumber evidence="9">5.6.2.4</ecNumber>
    </recommendedName>
</protein>
<keyword evidence="4 11" id="KW-0347">Helicase</keyword>
<dbReference type="EC" id="5.6.2.4" evidence="9"/>
<dbReference type="PROSITE" id="PS51217">
    <property type="entry name" value="UVRD_HELICASE_CTER"/>
    <property type="match status" value="1"/>
</dbReference>
<dbReference type="EMBL" id="ASRV01000205">
    <property type="protein sequence ID" value="EOR20414.1"/>
    <property type="molecule type" value="Genomic_DNA"/>
</dbReference>
<dbReference type="Gene3D" id="3.40.50.300">
    <property type="entry name" value="P-loop containing nucleotide triphosphate hydrolases"/>
    <property type="match status" value="2"/>
</dbReference>
<gene>
    <name evidence="15" type="ORF">A500_17305</name>
</gene>
<dbReference type="AlphaFoldDB" id="R9BTF7"/>
<dbReference type="InterPro" id="IPR014017">
    <property type="entry name" value="DNA_helicase_UvrD-like_C"/>
</dbReference>
<evidence type="ECO:0000256" key="9">
    <source>
        <dbReference type="ARBA" id="ARBA00034808"/>
    </source>
</evidence>
<evidence type="ECO:0000256" key="8">
    <source>
        <dbReference type="ARBA" id="ARBA00034617"/>
    </source>
</evidence>
<evidence type="ECO:0000256" key="1">
    <source>
        <dbReference type="ARBA" id="ARBA00009922"/>
    </source>
</evidence>
<dbReference type="InterPro" id="IPR027417">
    <property type="entry name" value="P-loop_NTPase"/>
</dbReference>
<evidence type="ECO:0000256" key="11">
    <source>
        <dbReference type="PROSITE-ProRule" id="PRU00560"/>
    </source>
</evidence>
<dbReference type="PATRIC" id="fig|1202534.3.peg.3446"/>
<keyword evidence="6" id="KW-0238">DNA-binding</keyword>